<name>Q5BS06_SCHJA</name>
<accession>Q5BS06</accession>
<protein>
    <submittedName>
        <fullName evidence="1">SJCHGC06861 protein</fullName>
    </submittedName>
</protein>
<reference evidence="1" key="2">
    <citation type="journal article" date="2006" name="PLoS Pathog.">
        <title>New perspectives on host-parasite interplay by comparative transcriptomic and proteomic analyses of Schistosoma japonicum.</title>
        <authorList>
            <person name="Liu F."/>
            <person name="Lu J."/>
            <person name="Hu W."/>
            <person name="Wang S.Y."/>
            <person name="Cui S.J."/>
            <person name="Chi M."/>
            <person name="Yan Q."/>
            <person name="Wang X.R."/>
            <person name="Song H.D."/>
            <person name="Xu X.N."/>
            <person name="Wang J.J."/>
            <person name="Zhang X.L."/>
            <person name="Zhang X."/>
            <person name="Wang Z.Q."/>
            <person name="Xue C.L."/>
            <person name="Brindley P.J."/>
            <person name="McManus D.P."/>
            <person name="Yang P.Y."/>
            <person name="Feng Z."/>
            <person name="Chen Z."/>
            <person name="Han Z.G."/>
        </authorList>
    </citation>
    <scope>NUCLEOTIDE SEQUENCE</scope>
</reference>
<reference evidence="1" key="1">
    <citation type="submission" date="2005-01" db="EMBL/GenBank/DDBJ databases">
        <authorList>
            <person name="Han Z."/>
        </authorList>
    </citation>
    <scope>NUCLEOTIDE SEQUENCE</scope>
</reference>
<dbReference type="EMBL" id="AY915458">
    <property type="protein sequence ID" value="AAX30679.2"/>
    <property type="molecule type" value="mRNA"/>
</dbReference>
<dbReference type="AlphaFoldDB" id="Q5BS06"/>
<organism evidence="1">
    <name type="scientific">Schistosoma japonicum</name>
    <name type="common">Blood fluke</name>
    <dbReference type="NCBI Taxonomy" id="6182"/>
    <lineage>
        <taxon>Eukaryota</taxon>
        <taxon>Metazoa</taxon>
        <taxon>Spiralia</taxon>
        <taxon>Lophotrochozoa</taxon>
        <taxon>Platyhelminthes</taxon>
        <taxon>Trematoda</taxon>
        <taxon>Digenea</taxon>
        <taxon>Strigeidida</taxon>
        <taxon>Schistosomatoidea</taxon>
        <taxon>Schistosomatidae</taxon>
        <taxon>Schistosoma</taxon>
    </lineage>
</organism>
<evidence type="ECO:0000313" key="1">
    <source>
        <dbReference type="EMBL" id="AAX30679.2"/>
    </source>
</evidence>
<sequence>MCSKIASSTAFHAPTVNETFLLDVNPTMKRVKNSVIRTSGYLKELVSEYTSNEIFCNRSFK</sequence>
<proteinExistence type="evidence at transcript level"/>